<dbReference type="CDD" id="cd02947">
    <property type="entry name" value="TRX_family"/>
    <property type="match status" value="1"/>
</dbReference>
<dbReference type="Proteomes" id="UP000218209">
    <property type="component" value="Unassembled WGS sequence"/>
</dbReference>
<keyword evidence="5" id="KW-1185">Reference proteome</keyword>
<name>A0A1X6NMX5_PORUM</name>
<proteinExistence type="predicted"/>
<dbReference type="InterPro" id="IPR013766">
    <property type="entry name" value="Thioredoxin_domain"/>
</dbReference>
<evidence type="ECO:0000256" key="2">
    <source>
        <dbReference type="SAM" id="MobiDB-lite"/>
    </source>
</evidence>
<feature type="domain" description="Thioredoxin" evidence="3">
    <location>
        <begin position="67"/>
        <end position="198"/>
    </location>
</feature>
<dbReference type="InterPro" id="IPR036249">
    <property type="entry name" value="Thioredoxin-like_sf"/>
</dbReference>
<protein>
    <recommendedName>
        <fullName evidence="3">Thioredoxin domain-containing protein</fullName>
    </recommendedName>
</protein>
<evidence type="ECO:0000256" key="1">
    <source>
        <dbReference type="ARBA" id="ARBA00023157"/>
    </source>
</evidence>
<feature type="compositionally biased region" description="Basic residues" evidence="2">
    <location>
        <begin position="47"/>
        <end position="64"/>
    </location>
</feature>
<evidence type="ECO:0000313" key="5">
    <source>
        <dbReference type="Proteomes" id="UP000218209"/>
    </source>
</evidence>
<dbReference type="AlphaFoldDB" id="A0A1X6NMX5"/>
<dbReference type="Gene3D" id="3.40.30.10">
    <property type="entry name" value="Glutaredoxin"/>
    <property type="match status" value="1"/>
</dbReference>
<dbReference type="EMBL" id="KV919337">
    <property type="protein sequence ID" value="OSX69999.1"/>
    <property type="molecule type" value="Genomic_DNA"/>
</dbReference>
<dbReference type="Pfam" id="PF00085">
    <property type="entry name" value="Thioredoxin"/>
    <property type="match status" value="1"/>
</dbReference>
<reference evidence="4 5" key="1">
    <citation type="submission" date="2017-03" db="EMBL/GenBank/DDBJ databases">
        <title>WGS assembly of Porphyra umbilicalis.</title>
        <authorList>
            <person name="Brawley S.H."/>
            <person name="Blouin N.A."/>
            <person name="Ficko-Blean E."/>
            <person name="Wheeler G.L."/>
            <person name="Lohr M."/>
            <person name="Goodson H.V."/>
            <person name="Jenkins J.W."/>
            <person name="Blaby-Haas C.E."/>
            <person name="Helliwell K.E."/>
            <person name="Chan C."/>
            <person name="Marriage T."/>
            <person name="Bhattacharya D."/>
            <person name="Klein A.S."/>
            <person name="Badis Y."/>
            <person name="Brodie J."/>
            <person name="Cao Y."/>
            <person name="Collen J."/>
            <person name="Dittami S.M."/>
            <person name="Gachon C.M."/>
            <person name="Green B.R."/>
            <person name="Karpowicz S."/>
            <person name="Kim J.W."/>
            <person name="Kudahl U."/>
            <person name="Lin S."/>
            <person name="Michel G."/>
            <person name="Mittag M."/>
            <person name="Olson B.J."/>
            <person name="Pangilinan J."/>
            <person name="Peng Y."/>
            <person name="Qiu H."/>
            <person name="Shu S."/>
            <person name="Singer J.T."/>
            <person name="Smith A.G."/>
            <person name="Sprecher B.N."/>
            <person name="Wagner V."/>
            <person name="Wang W."/>
            <person name="Wang Z.-Y."/>
            <person name="Yan J."/>
            <person name="Yarish C."/>
            <person name="Zoeuner-Riek S."/>
            <person name="Zhuang Y."/>
            <person name="Zou Y."/>
            <person name="Lindquist E.A."/>
            <person name="Grimwood J."/>
            <person name="Barry K."/>
            <person name="Rokhsar D.S."/>
            <person name="Schmutz J."/>
            <person name="Stiller J.W."/>
            <person name="Grossman A.R."/>
            <person name="Prochnik S.E."/>
        </authorList>
    </citation>
    <scope>NUCLEOTIDE SEQUENCE [LARGE SCALE GENOMIC DNA]</scope>
    <source>
        <strain evidence="4">4086291</strain>
    </source>
</reference>
<evidence type="ECO:0000313" key="4">
    <source>
        <dbReference type="EMBL" id="OSX69999.1"/>
    </source>
</evidence>
<dbReference type="OrthoDB" id="2121326at2759"/>
<gene>
    <name evidence="4" type="ORF">BU14_0961s0002</name>
</gene>
<dbReference type="PROSITE" id="PS51352">
    <property type="entry name" value="THIOREDOXIN_2"/>
    <property type="match status" value="1"/>
</dbReference>
<evidence type="ECO:0000259" key="3">
    <source>
        <dbReference type="PROSITE" id="PS51352"/>
    </source>
</evidence>
<feature type="region of interest" description="Disordered" evidence="2">
    <location>
        <begin position="1"/>
        <end position="69"/>
    </location>
</feature>
<organism evidence="4 5">
    <name type="scientific">Porphyra umbilicalis</name>
    <name type="common">Purple laver</name>
    <name type="synonym">Red alga</name>
    <dbReference type="NCBI Taxonomy" id="2786"/>
    <lineage>
        <taxon>Eukaryota</taxon>
        <taxon>Rhodophyta</taxon>
        <taxon>Bangiophyceae</taxon>
        <taxon>Bangiales</taxon>
        <taxon>Bangiaceae</taxon>
        <taxon>Porphyra</taxon>
    </lineage>
</organism>
<dbReference type="PANTHER" id="PTHR46115">
    <property type="entry name" value="THIOREDOXIN-LIKE PROTEIN 1"/>
    <property type="match status" value="1"/>
</dbReference>
<dbReference type="SUPFAM" id="SSF52833">
    <property type="entry name" value="Thioredoxin-like"/>
    <property type="match status" value="1"/>
</dbReference>
<sequence length="198" mass="21421">MAATVRGDGDHPPHPPPHRPHAAAAAVARPRHDDRHPRGAATCGRRGGARPPRRQWRRRRRRGGAHPDAADLASAVAAAAAAPPACVRQITTAAELDAVLSEASVPRADGGRPPLVVLEVYATHCRACKGIARAFTRVCEVHREAIFLASNADVDDELMRRLGVRGTPTFVLFRGGVRIDHFYAKDRDALEEQVTQNL</sequence>
<accession>A0A1X6NMX5</accession>
<keyword evidence="1" id="KW-1015">Disulfide bond</keyword>